<feature type="region of interest" description="Disordered" evidence="1">
    <location>
        <begin position="1"/>
        <end position="56"/>
    </location>
</feature>
<dbReference type="RefSeq" id="XP_002296684.1">
    <property type="nucleotide sequence ID" value="XM_002296648.1"/>
</dbReference>
<dbReference type="InterPro" id="IPR005114">
    <property type="entry name" value="Helicase_assoc"/>
</dbReference>
<feature type="compositionally biased region" description="Low complexity" evidence="1">
    <location>
        <begin position="1"/>
        <end position="42"/>
    </location>
</feature>
<dbReference type="Proteomes" id="UP000001449">
    <property type="component" value="Chromosome 16"/>
</dbReference>
<dbReference type="eggNOG" id="ENOG502R0XD">
    <property type="taxonomic scope" value="Eukaryota"/>
</dbReference>
<keyword evidence="4" id="KW-1185">Reference proteome</keyword>
<dbReference type="InParanoid" id="B8LCF0"/>
<proteinExistence type="predicted"/>
<dbReference type="PaxDb" id="35128-Thaps25111"/>
<feature type="domain" description="Helicase-associated" evidence="2">
    <location>
        <begin position="430"/>
        <end position="499"/>
    </location>
</feature>
<accession>B8LCF0</accession>
<dbReference type="GeneID" id="7442492"/>
<feature type="region of interest" description="Disordered" evidence="1">
    <location>
        <begin position="814"/>
        <end position="845"/>
    </location>
</feature>
<reference evidence="3 4" key="2">
    <citation type="journal article" date="2008" name="Nature">
        <title>The Phaeodactylum genome reveals the evolutionary history of diatom genomes.</title>
        <authorList>
            <person name="Bowler C."/>
            <person name="Allen A.E."/>
            <person name="Badger J.H."/>
            <person name="Grimwood J."/>
            <person name="Jabbari K."/>
            <person name="Kuo A."/>
            <person name="Maheswari U."/>
            <person name="Martens C."/>
            <person name="Maumus F."/>
            <person name="Otillar R.P."/>
            <person name="Rayko E."/>
            <person name="Salamov A."/>
            <person name="Vandepoele K."/>
            <person name="Beszteri B."/>
            <person name="Gruber A."/>
            <person name="Heijde M."/>
            <person name="Katinka M."/>
            <person name="Mock T."/>
            <person name="Valentin K."/>
            <person name="Verret F."/>
            <person name="Berges J.A."/>
            <person name="Brownlee C."/>
            <person name="Cadoret J.P."/>
            <person name="Chiovitti A."/>
            <person name="Choi C.J."/>
            <person name="Coesel S."/>
            <person name="De Martino A."/>
            <person name="Detter J.C."/>
            <person name="Durkin C."/>
            <person name="Falciatore A."/>
            <person name="Fournet J."/>
            <person name="Haruta M."/>
            <person name="Huysman M.J."/>
            <person name="Jenkins B.D."/>
            <person name="Jiroutova K."/>
            <person name="Jorgensen R.E."/>
            <person name="Joubert Y."/>
            <person name="Kaplan A."/>
            <person name="Kroger N."/>
            <person name="Kroth P.G."/>
            <person name="La Roche J."/>
            <person name="Lindquist E."/>
            <person name="Lommer M."/>
            <person name="Martin-Jezequel V."/>
            <person name="Lopez P.J."/>
            <person name="Lucas S."/>
            <person name="Mangogna M."/>
            <person name="McGinnis K."/>
            <person name="Medlin L.K."/>
            <person name="Montsant A."/>
            <person name="Oudot-Le Secq M.P."/>
            <person name="Napoli C."/>
            <person name="Obornik M."/>
            <person name="Parker M.S."/>
            <person name="Petit J.L."/>
            <person name="Porcel B.M."/>
            <person name="Poulsen N."/>
            <person name="Robison M."/>
            <person name="Rychlewski L."/>
            <person name="Rynearson T.A."/>
            <person name="Schmutz J."/>
            <person name="Shapiro H."/>
            <person name="Siaut M."/>
            <person name="Stanley M."/>
            <person name="Sussman M.R."/>
            <person name="Taylor A.R."/>
            <person name="Vardi A."/>
            <person name="von Dassow P."/>
            <person name="Vyverman W."/>
            <person name="Willis A."/>
            <person name="Wyrwicz L.S."/>
            <person name="Rokhsar D.S."/>
            <person name="Weissenbach J."/>
            <person name="Armbrust E.V."/>
            <person name="Green B.R."/>
            <person name="Van de Peer Y."/>
            <person name="Grigoriev I.V."/>
        </authorList>
    </citation>
    <scope>NUCLEOTIDE SEQUENCE [LARGE SCALE GENOMIC DNA]</scope>
    <source>
        <strain evidence="3 4">CCMP1335</strain>
    </source>
</reference>
<dbReference type="KEGG" id="tps:THAPSDRAFT_25111"/>
<dbReference type="EMBL" id="DS999417">
    <property type="protein sequence ID" value="EED86885.1"/>
    <property type="molecule type" value="Genomic_DNA"/>
</dbReference>
<dbReference type="AlphaFoldDB" id="B8LCF0"/>
<organism evidence="3 4">
    <name type="scientific">Thalassiosira pseudonana</name>
    <name type="common">Marine diatom</name>
    <name type="synonym">Cyclotella nana</name>
    <dbReference type="NCBI Taxonomy" id="35128"/>
    <lineage>
        <taxon>Eukaryota</taxon>
        <taxon>Sar</taxon>
        <taxon>Stramenopiles</taxon>
        <taxon>Ochrophyta</taxon>
        <taxon>Bacillariophyta</taxon>
        <taxon>Coscinodiscophyceae</taxon>
        <taxon>Thalassiosirophycidae</taxon>
        <taxon>Thalassiosirales</taxon>
        <taxon>Thalassiosiraceae</taxon>
        <taxon>Thalassiosira</taxon>
    </lineage>
</organism>
<dbReference type="PANTHER" id="PTHR33418">
    <property type="entry name" value="HELICASE-ASSOCIATED"/>
    <property type="match status" value="1"/>
</dbReference>
<dbReference type="PANTHER" id="PTHR33418:SF1">
    <property type="entry name" value="HELICASE-ASSOCIATED DOMAIN-CONTAINING PROTEIN"/>
    <property type="match status" value="1"/>
</dbReference>
<feature type="domain" description="Helicase-associated" evidence="2">
    <location>
        <begin position="587"/>
        <end position="654"/>
    </location>
</feature>
<name>B8LCF0_THAPS</name>
<dbReference type="Gene3D" id="6.10.140.530">
    <property type="match status" value="5"/>
</dbReference>
<feature type="domain" description="Helicase-associated" evidence="2">
    <location>
        <begin position="312"/>
        <end position="382"/>
    </location>
</feature>
<protein>
    <recommendedName>
        <fullName evidence="2">Helicase-associated domain-containing protein</fullName>
    </recommendedName>
</protein>
<feature type="domain" description="Helicase-associated" evidence="2">
    <location>
        <begin position="664"/>
        <end position="726"/>
    </location>
</feature>
<reference evidence="3 4" key="1">
    <citation type="journal article" date="2004" name="Science">
        <title>The genome of the diatom Thalassiosira pseudonana: ecology, evolution, and metabolism.</title>
        <authorList>
            <person name="Armbrust E.V."/>
            <person name="Berges J.A."/>
            <person name="Bowler C."/>
            <person name="Green B.R."/>
            <person name="Martinez D."/>
            <person name="Putnam N.H."/>
            <person name="Zhou S."/>
            <person name="Allen A.E."/>
            <person name="Apt K.E."/>
            <person name="Bechner M."/>
            <person name="Brzezinski M.A."/>
            <person name="Chaal B.K."/>
            <person name="Chiovitti A."/>
            <person name="Davis A.K."/>
            <person name="Demarest M.S."/>
            <person name="Detter J.C."/>
            <person name="Glavina T."/>
            <person name="Goodstein D."/>
            <person name="Hadi M.Z."/>
            <person name="Hellsten U."/>
            <person name="Hildebrand M."/>
            <person name="Jenkins B.D."/>
            <person name="Jurka J."/>
            <person name="Kapitonov V.V."/>
            <person name="Kroger N."/>
            <person name="Lau W.W."/>
            <person name="Lane T.W."/>
            <person name="Larimer F.W."/>
            <person name="Lippmeier J.C."/>
            <person name="Lucas S."/>
            <person name="Medina M."/>
            <person name="Montsant A."/>
            <person name="Obornik M."/>
            <person name="Parker M.S."/>
            <person name="Palenik B."/>
            <person name="Pazour G.J."/>
            <person name="Richardson P.M."/>
            <person name="Rynearson T.A."/>
            <person name="Saito M.A."/>
            <person name="Schwartz D.C."/>
            <person name="Thamatrakoln K."/>
            <person name="Valentin K."/>
            <person name="Vardi A."/>
            <person name="Wilkerson F.P."/>
            <person name="Rokhsar D.S."/>
        </authorList>
    </citation>
    <scope>NUCLEOTIDE SEQUENCE [LARGE SCALE GENOMIC DNA]</scope>
    <source>
        <strain evidence="3 4">CCMP1335</strain>
    </source>
</reference>
<sequence>MAPSSSAAQSPATSGGRARRSTAAANTANDTAPSAAAAAATTEDAEMKEMDILMEGELNELSEDISNEFADAAAAGAADDNGVYDDGGDAKPAAKQDEVDINDDNLPMMALLSKNKAANISAAVNAADKKEANTYYAVRVGYAAPNGGVNGATTIRSAIFMSWNDCREFVEFEGQKAASSAAAAGGNVAEEVGKSGDEGGEGSGGGIENVVPFYSNVEWKAYDSLDRAAVRADGMICIYRIARLLSFSPLSLLVKPEFKDKPLPTSKAAKAKKAAAKLAKKKSKTSKHYQPSMSRLITTYDGPIRNRGPPTKKWLNMFDEATAYKDSHGGSLEVAANDEENADLYKWIKYQRLQYKYYLENPLDGKHAMTAEKVQKLKDLGFEWIFSDKLKMLQEGYQVVRTGKRGRPRKIRPSEDEDSDDEEGGKHPIRQKWLDMFERLKTYKAQSGSCDVPKDATDESLVELRTWCANQKSRYSAMSRNRPQGMTEQKIELLTGIGFVFPPRFEEMYDKLVVYKRMHGHINISEEEDPIMFDWIRKQNEVLGRHMHCKPTRMKDEQAVRLMSIGFLGGRGKGPLGKSAVANFEFDTKWNEMLLQLRDFKNEHGHCNVPTNKATELGNWVVTQRRLYNKLITGKPGRVCLDAVKMQRLTEIGFQFRPRGKYMTWDDQMQILRKFRDEHNHCRVPVNHPELGNFVKLVRRENKKKLAGEKTSLTDARKEELEGLGFVFEAGKVPQRVVTKPLSWEERFNELIQWKDANGHTVVPQNSGRLGQWVHAQRVHYKRYKEGKKTQMTPERALKLTEIGFCFNASDRFRGNKKQDDGEIQRYEEQPVPQLPPQGGYMHHY</sequence>
<dbReference type="Pfam" id="PF03457">
    <property type="entry name" value="HA"/>
    <property type="match status" value="5"/>
</dbReference>
<feature type="domain" description="Helicase-associated" evidence="2">
    <location>
        <begin position="742"/>
        <end position="805"/>
    </location>
</feature>
<evidence type="ECO:0000259" key="2">
    <source>
        <dbReference type="Pfam" id="PF03457"/>
    </source>
</evidence>
<evidence type="ECO:0000256" key="1">
    <source>
        <dbReference type="SAM" id="MobiDB-lite"/>
    </source>
</evidence>
<feature type="compositionally biased region" description="Basic and acidic residues" evidence="1">
    <location>
        <begin position="814"/>
        <end position="829"/>
    </location>
</feature>
<dbReference type="HOGENOM" id="CLU_337266_0_0_1"/>
<gene>
    <name evidence="3" type="ORF">THAPSDRAFT_25111</name>
</gene>
<evidence type="ECO:0000313" key="4">
    <source>
        <dbReference type="Proteomes" id="UP000001449"/>
    </source>
</evidence>
<evidence type="ECO:0000313" key="3">
    <source>
        <dbReference type="EMBL" id="EED86885.1"/>
    </source>
</evidence>
<feature type="compositionally biased region" description="Basic residues" evidence="1">
    <location>
        <begin position="402"/>
        <end position="411"/>
    </location>
</feature>
<feature type="region of interest" description="Disordered" evidence="1">
    <location>
        <begin position="402"/>
        <end position="427"/>
    </location>
</feature>